<dbReference type="Gene3D" id="3.60.120.10">
    <property type="entry name" value="Anthranilate synthase"/>
    <property type="match status" value="1"/>
</dbReference>
<sequence length="446" mass="46808">MAARLRPLIRPIRWRDPLAAFAPHAATPGAALLVGGDFAILAPHPAALVEGGFPDLAAALAARPAALPPAFGPFAGGAIGYFGYELGGTLERLPLPAASGPNLPDLRFAVFDAAAVFDLKTRTAAVVSVGGADPAADLAAAIAAAPALPPEEAWGPTAWTPAWSRADYEDRIRRTVAEIHAGEIFQANVAQRFLAPRPAGLSAYGLFRRLCRVNPAPFAAFLCVDAGRAVVSASPERFLRVAVTETGGRRVETRPIKGTRPRGRTPEEDRRLAAELAASAKDRAENLMIVDLMRNDLSRTAVLGSVRVPALCALESYAAVHHLVSVVTAEPRPEVPTLDVLRRAFPGGSITGAPKVRAMEIIAEREGARRGPYCGAIGWLGDDGAMDTAIAIRTVVVDDDTLSVSAGGGIVADSVPAEEYRETLVKAVALLRAVTPDCPFLDAEDV</sequence>
<evidence type="ECO:0000259" key="3">
    <source>
        <dbReference type="Pfam" id="PF00425"/>
    </source>
</evidence>
<evidence type="ECO:0000259" key="4">
    <source>
        <dbReference type="Pfam" id="PF04715"/>
    </source>
</evidence>
<dbReference type="GO" id="GO:0046820">
    <property type="term" value="F:4-amino-4-deoxychorismate synthase activity"/>
    <property type="evidence" value="ECO:0007669"/>
    <property type="project" value="UniProtKB-EC"/>
</dbReference>
<proteinExistence type="predicted"/>
<gene>
    <name evidence="5" type="primary">pabB</name>
    <name evidence="5" type="ORF">KL86APRO_12383</name>
</gene>
<feature type="domain" description="Anthranilate synthase component I N-terminal" evidence="4">
    <location>
        <begin position="73"/>
        <end position="124"/>
    </location>
</feature>
<dbReference type="GO" id="GO:0009396">
    <property type="term" value="P:folic acid-containing compound biosynthetic process"/>
    <property type="evidence" value="ECO:0007669"/>
    <property type="project" value="InterPro"/>
</dbReference>
<dbReference type="InterPro" id="IPR015890">
    <property type="entry name" value="Chorismate_C"/>
</dbReference>
<dbReference type="InterPro" id="IPR005801">
    <property type="entry name" value="ADC_synthase"/>
</dbReference>
<dbReference type="InterPro" id="IPR006805">
    <property type="entry name" value="Anth_synth_I_N"/>
</dbReference>
<name>A0A212K9Q9_9PROT</name>
<dbReference type="Pfam" id="PF00425">
    <property type="entry name" value="Chorismate_bind"/>
    <property type="match status" value="1"/>
</dbReference>
<evidence type="ECO:0000256" key="2">
    <source>
        <dbReference type="ARBA" id="ARBA00022679"/>
    </source>
</evidence>
<dbReference type="AlphaFoldDB" id="A0A212K9Q9"/>
<reference evidence="5" key="1">
    <citation type="submission" date="2016-04" db="EMBL/GenBank/DDBJ databases">
        <authorList>
            <person name="Evans L.H."/>
            <person name="Alamgir A."/>
            <person name="Owens N."/>
            <person name="Weber N.D."/>
            <person name="Virtaneva K."/>
            <person name="Barbian K."/>
            <person name="Babar A."/>
            <person name="Rosenke K."/>
        </authorList>
    </citation>
    <scope>NUCLEOTIDE SEQUENCE</scope>
    <source>
        <strain evidence="5">86</strain>
    </source>
</reference>
<dbReference type="NCBIfam" id="TIGR00553">
    <property type="entry name" value="pabB"/>
    <property type="match status" value="1"/>
</dbReference>
<dbReference type="InterPro" id="IPR019999">
    <property type="entry name" value="Anth_synth_I-like"/>
</dbReference>
<dbReference type="PANTHER" id="PTHR11236:SF50">
    <property type="entry name" value="AMINODEOXYCHORISMATE SYNTHASE COMPONENT 1"/>
    <property type="match status" value="1"/>
</dbReference>
<dbReference type="InterPro" id="IPR005802">
    <property type="entry name" value="ADC_synth_comp_1"/>
</dbReference>
<protein>
    <recommendedName>
        <fullName evidence="1">aminodeoxychorismate synthase</fullName>
        <ecNumber evidence="1">2.6.1.85</ecNumber>
    </recommendedName>
</protein>
<accession>A0A212K9Q9</accession>
<dbReference type="SUPFAM" id="SSF56322">
    <property type="entry name" value="ADC synthase"/>
    <property type="match status" value="1"/>
</dbReference>
<dbReference type="PRINTS" id="PR00095">
    <property type="entry name" value="ANTSNTHASEI"/>
</dbReference>
<keyword evidence="2 5" id="KW-0808">Transferase</keyword>
<dbReference type="EMBL" id="FLUO01000001">
    <property type="protein sequence ID" value="SBW08382.1"/>
    <property type="molecule type" value="Genomic_DNA"/>
</dbReference>
<dbReference type="EC" id="2.6.1.85" evidence="1"/>
<dbReference type="GO" id="GO:0000162">
    <property type="term" value="P:L-tryptophan biosynthetic process"/>
    <property type="evidence" value="ECO:0007669"/>
    <property type="project" value="TreeGrafter"/>
</dbReference>
<evidence type="ECO:0000313" key="5">
    <source>
        <dbReference type="EMBL" id="SBW08382.1"/>
    </source>
</evidence>
<dbReference type="Pfam" id="PF04715">
    <property type="entry name" value="Anth_synt_I_N"/>
    <property type="match status" value="1"/>
</dbReference>
<evidence type="ECO:0000256" key="1">
    <source>
        <dbReference type="ARBA" id="ARBA00013139"/>
    </source>
</evidence>
<organism evidence="5">
    <name type="scientific">uncultured Alphaproteobacteria bacterium</name>
    <dbReference type="NCBI Taxonomy" id="91750"/>
    <lineage>
        <taxon>Bacteria</taxon>
        <taxon>Pseudomonadati</taxon>
        <taxon>Pseudomonadota</taxon>
        <taxon>Alphaproteobacteria</taxon>
        <taxon>environmental samples</taxon>
    </lineage>
</organism>
<dbReference type="PANTHER" id="PTHR11236">
    <property type="entry name" value="AMINOBENZOATE/ANTHRANILATE SYNTHASE"/>
    <property type="match status" value="1"/>
</dbReference>
<feature type="domain" description="Chorismate-utilising enzyme C-terminal" evidence="3">
    <location>
        <begin position="165"/>
        <end position="426"/>
    </location>
</feature>
<keyword evidence="5" id="KW-0032">Aminotransferase</keyword>